<evidence type="ECO:0008006" key="6">
    <source>
        <dbReference type="Google" id="ProtNLM"/>
    </source>
</evidence>
<dbReference type="InterPro" id="IPR052359">
    <property type="entry name" value="HTH-type_reg/antitoxin"/>
</dbReference>
<dbReference type="SUPFAM" id="SSF47413">
    <property type="entry name" value="lambda repressor-like DNA-binding domains"/>
    <property type="match status" value="1"/>
</dbReference>
<keyword evidence="3" id="KW-0804">Transcription</keyword>
<dbReference type="Gene3D" id="1.10.260.40">
    <property type="entry name" value="lambda repressor-like DNA-binding domains"/>
    <property type="match status" value="1"/>
</dbReference>
<reference evidence="4 5" key="1">
    <citation type="submission" date="2024-05" db="EMBL/GenBank/DDBJ databases">
        <authorList>
            <person name="Liu Q."/>
            <person name="Xin Y.-H."/>
        </authorList>
    </citation>
    <scope>NUCLEOTIDE SEQUENCE [LARGE SCALE GENOMIC DNA]</scope>
    <source>
        <strain evidence="4 5">CGMCC 1.10181</strain>
    </source>
</reference>
<accession>A0ABU9Y3A8</accession>
<dbReference type="Proteomes" id="UP001419910">
    <property type="component" value="Unassembled WGS sequence"/>
</dbReference>
<evidence type="ECO:0000256" key="3">
    <source>
        <dbReference type="ARBA" id="ARBA00023163"/>
    </source>
</evidence>
<gene>
    <name evidence="4" type="ORF">ABC974_11580</name>
</gene>
<dbReference type="InterPro" id="IPR010982">
    <property type="entry name" value="Lambda_DNA-bd_dom_sf"/>
</dbReference>
<dbReference type="PANTHER" id="PTHR36511:SF4">
    <property type="entry name" value="ANTITOXIN MQSA"/>
    <property type="match status" value="1"/>
</dbReference>
<dbReference type="RefSeq" id="WP_343889054.1">
    <property type="nucleotide sequence ID" value="NZ_BAAAEH010000016.1"/>
</dbReference>
<keyword evidence="5" id="KW-1185">Reference proteome</keyword>
<proteinExistence type="predicted"/>
<sequence length="94" mass="10263">MKSAFDKMAAGFEDAIAYAGGDKTRAREAAPLDVKAIRKVTKLTQEQFSATYHLPLGSVRDWEQKRFQPDAGARTLLAMIAADPIGVQKIIAKV</sequence>
<evidence type="ECO:0000313" key="5">
    <source>
        <dbReference type="Proteomes" id="UP001419910"/>
    </source>
</evidence>
<evidence type="ECO:0000256" key="1">
    <source>
        <dbReference type="ARBA" id="ARBA00023015"/>
    </source>
</evidence>
<dbReference type="EMBL" id="JBDIME010000008">
    <property type="protein sequence ID" value="MEN2790269.1"/>
    <property type="molecule type" value="Genomic_DNA"/>
</dbReference>
<evidence type="ECO:0000256" key="2">
    <source>
        <dbReference type="ARBA" id="ARBA00023125"/>
    </source>
</evidence>
<evidence type="ECO:0000313" key="4">
    <source>
        <dbReference type="EMBL" id="MEN2790269.1"/>
    </source>
</evidence>
<protein>
    <recommendedName>
        <fullName evidence="6">Transcriptional regulator</fullName>
    </recommendedName>
</protein>
<comment type="caution">
    <text evidence="4">The sequence shown here is derived from an EMBL/GenBank/DDBJ whole genome shotgun (WGS) entry which is preliminary data.</text>
</comment>
<keyword evidence="2" id="KW-0238">DNA-binding</keyword>
<name>A0ABU9Y3A8_9SPHN</name>
<dbReference type="PANTHER" id="PTHR36511">
    <property type="entry name" value="MERR FAMILY BACTERIAL REGULATORY PROTEIN"/>
    <property type="match status" value="1"/>
</dbReference>
<keyword evidence="1" id="KW-0805">Transcription regulation</keyword>
<organism evidence="4 5">
    <name type="scientific">Sphingomonas oligophenolica</name>
    <dbReference type="NCBI Taxonomy" id="301154"/>
    <lineage>
        <taxon>Bacteria</taxon>
        <taxon>Pseudomonadati</taxon>
        <taxon>Pseudomonadota</taxon>
        <taxon>Alphaproteobacteria</taxon>
        <taxon>Sphingomonadales</taxon>
        <taxon>Sphingomonadaceae</taxon>
        <taxon>Sphingomonas</taxon>
    </lineage>
</organism>